<gene>
    <name evidence="2" type="ORF">H7A79_2158</name>
    <name evidence="1" type="ORF">H7A79_2232</name>
</gene>
<keyword evidence="3" id="KW-1185">Reference proteome</keyword>
<dbReference type="EMBL" id="CP060414">
    <property type="protein sequence ID" value="QNT59235.1"/>
    <property type="molecule type" value="Genomic_DNA"/>
</dbReference>
<evidence type="ECO:0000313" key="2">
    <source>
        <dbReference type="EMBL" id="QNT59235.1"/>
    </source>
</evidence>
<dbReference type="EMBL" id="CP060414">
    <property type="protein sequence ID" value="QNT58283.1"/>
    <property type="molecule type" value="Genomic_DNA"/>
</dbReference>
<dbReference type="AlphaFoldDB" id="A0A7H1M9G8"/>
<evidence type="ECO:0000313" key="3">
    <source>
        <dbReference type="Proteomes" id="UP000516412"/>
    </source>
</evidence>
<reference evidence="1" key="2">
    <citation type="submission" date="2024-06" db="EMBL/GenBank/DDBJ databases">
        <title>Complete Genome Sequence of mouse commensal type strain Neisseria musculi.</title>
        <authorList>
            <person name="Thapa E."/>
            <person name="Aluvathingal J."/>
            <person name="Nadendla S."/>
            <person name="Mehta A."/>
            <person name="Tettelin H."/>
            <person name="Weyand N.J."/>
        </authorList>
    </citation>
    <scope>NUCLEOTIDE SEQUENCE</scope>
    <source>
        <strain evidence="1">NW831</strain>
    </source>
</reference>
<dbReference type="KEGG" id="nmus:H7A79_2158"/>
<dbReference type="KEGG" id="nmus:H7A79_2232"/>
<protein>
    <submittedName>
        <fullName evidence="1">Uncharacterized protein</fullName>
    </submittedName>
</protein>
<proteinExistence type="predicted"/>
<evidence type="ECO:0000313" key="1">
    <source>
        <dbReference type="EMBL" id="QNT58283.1"/>
    </source>
</evidence>
<reference evidence="3" key="1">
    <citation type="submission" date="2020-09" db="EMBL/GenBank/DDBJ databases">
        <title>Complete Genome Sequence of mouse commensal type strain Neisseria musculi.</title>
        <authorList>
            <person name="Thapa E."/>
            <person name="Aluvathingal J."/>
            <person name="Nadendla S."/>
            <person name="Mehta A."/>
            <person name="Tettelin H."/>
            <person name="Weyand N.J."/>
        </authorList>
    </citation>
    <scope>NUCLEOTIDE SEQUENCE [LARGE SCALE GENOMIC DNA]</scope>
    <source>
        <strain evidence="2 3">NW831</strain>
    </source>
</reference>
<organism evidence="1 3">
    <name type="scientific">Neisseria musculi</name>
    <dbReference type="NCBI Taxonomy" id="1815583"/>
    <lineage>
        <taxon>Bacteria</taxon>
        <taxon>Pseudomonadati</taxon>
        <taxon>Pseudomonadota</taxon>
        <taxon>Betaproteobacteria</taxon>
        <taxon>Neisseriales</taxon>
        <taxon>Neisseriaceae</taxon>
        <taxon>Neisseria</taxon>
    </lineage>
</organism>
<dbReference type="Proteomes" id="UP000516412">
    <property type="component" value="Chromosome"/>
</dbReference>
<accession>A0A7H1M9G8</accession>
<sequence>MTQFIRVSVPSPSAFLQVQIKVFGYAVEFGGPSFGKTPEAFNTIDAPGTIRKLILSVINAQMFRVARTNQAAVTAPAIRINNTLQRDLSQYNSLKCLLFTIRNDFGINPAVSFENTKDGLFKRSSATL</sequence>
<name>A0A7H1M9G8_9NEIS</name>